<proteinExistence type="predicted"/>
<dbReference type="AlphaFoldDB" id="A0A550C2R1"/>
<comment type="caution">
    <text evidence="2">The sequence shown here is derived from an EMBL/GenBank/DDBJ whole genome shotgun (WGS) entry which is preliminary data.</text>
</comment>
<keyword evidence="3" id="KW-1185">Reference proteome</keyword>
<accession>A0A550C2R1</accession>
<feature type="compositionally biased region" description="Polar residues" evidence="1">
    <location>
        <begin position="240"/>
        <end position="254"/>
    </location>
</feature>
<evidence type="ECO:0000256" key="1">
    <source>
        <dbReference type="SAM" id="MobiDB-lite"/>
    </source>
</evidence>
<dbReference type="Proteomes" id="UP000320762">
    <property type="component" value="Unassembled WGS sequence"/>
</dbReference>
<evidence type="ECO:0008006" key="4">
    <source>
        <dbReference type="Google" id="ProtNLM"/>
    </source>
</evidence>
<feature type="compositionally biased region" description="Basic and acidic residues" evidence="1">
    <location>
        <begin position="168"/>
        <end position="186"/>
    </location>
</feature>
<sequence length="409" mass="44952">MLPTTPPRFRKQMRMSPATYARTKNAFRPLGDSPTRPEPAGGYGTDILVEDHSLSYLPSEHLHAYPGAVSHAFVDGTPRRLRALDGDSHVAALVPRIDWGEDEAQPAADISATHPPDSATQPPPFATLLSTAADDSDVEMMNVSDDCSSDEDDDEDNQSNDTDSQVDDLDRQDDHMESQVKDMDHPVHAMPHQVEEEADDQVYELYNDSDSYDHLDNDEYTSSHAVASTSAGASRRTAVKVSTSRAPTTSNKPTASFKKRRAQRSVGEVSRKQAKPFISPSAAAEALRDRARAWHIEGAAEVPHTLVDGGIRCDMLGCKYKGRTYSSHDWVKHFVTHTELKQSVCLACGEPMGRISTLQRHIKAPARCRDLHSQRARAIGLTADFQLHKGALADFEAAADMLDTLRITA</sequence>
<feature type="region of interest" description="Disordered" evidence="1">
    <location>
        <begin position="142"/>
        <end position="186"/>
    </location>
</feature>
<evidence type="ECO:0000313" key="2">
    <source>
        <dbReference type="EMBL" id="TRM59084.1"/>
    </source>
</evidence>
<reference evidence="2 3" key="1">
    <citation type="journal article" date="2019" name="New Phytol.">
        <title>Comparative genomics reveals unique wood-decay strategies and fruiting body development in the Schizophyllaceae.</title>
        <authorList>
            <person name="Almasi E."/>
            <person name="Sahu N."/>
            <person name="Krizsan K."/>
            <person name="Balint B."/>
            <person name="Kovacs G.M."/>
            <person name="Kiss B."/>
            <person name="Cseklye J."/>
            <person name="Drula E."/>
            <person name="Henrissat B."/>
            <person name="Nagy I."/>
            <person name="Chovatia M."/>
            <person name="Adam C."/>
            <person name="LaButti K."/>
            <person name="Lipzen A."/>
            <person name="Riley R."/>
            <person name="Grigoriev I.V."/>
            <person name="Nagy L.G."/>
        </authorList>
    </citation>
    <scope>NUCLEOTIDE SEQUENCE [LARGE SCALE GENOMIC DNA]</scope>
    <source>
        <strain evidence="2 3">NL-1724</strain>
    </source>
</reference>
<feature type="region of interest" description="Disordered" evidence="1">
    <location>
        <begin position="1"/>
        <end position="42"/>
    </location>
</feature>
<protein>
    <recommendedName>
        <fullName evidence="4">C2H2-type domain-containing protein</fullName>
    </recommendedName>
</protein>
<feature type="compositionally biased region" description="Low complexity" evidence="1">
    <location>
        <begin position="225"/>
        <end position="236"/>
    </location>
</feature>
<dbReference type="EMBL" id="VDMD01000031">
    <property type="protein sequence ID" value="TRM59084.1"/>
    <property type="molecule type" value="Genomic_DNA"/>
</dbReference>
<feature type="region of interest" description="Disordered" evidence="1">
    <location>
        <begin position="223"/>
        <end position="277"/>
    </location>
</feature>
<evidence type="ECO:0000313" key="3">
    <source>
        <dbReference type="Proteomes" id="UP000320762"/>
    </source>
</evidence>
<organism evidence="2 3">
    <name type="scientific">Schizophyllum amplum</name>
    <dbReference type="NCBI Taxonomy" id="97359"/>
    <lineage>
        <taxon>Eukaryota</taxon>
        <taxon>Fungi</taxon>
        <taxon>Dikarya</taxon>
        <taxon>Basidiomycota</taxon>
        <taxon>Agaricomycotina</taxon>
        <taxon>Agaricomycetes</taxon>
        <taxon>Agaricomycetidae</taxon>
        <taxon>Agaricales</taxon>
        <taxon>Schizophyllaceae</taxon>
        <taxon>Schizophyllum</taxon>
    </lineage>
</organism>
<name>A0A550C2R1_9AGAR</name>
<feature type="compositionally biased region" description="Acidic residues" evidence="1">
    <location>
        <begin position="147"/>
        <end position="167"/>
    </location>
</feature>
<gene>
    <name evidence="2" type="ORF">BD626DRAFT_573097</name>
</gene>